<accession>F7NJ84</accession>
<evidence type="ECO:0000256" key="1">
    <source>
        <dbReference type="ARBA" id="ARBA00004141"/>
    </source>
</evidence>
<dbReference type="PANTHER" id="PTHR30614">
    <property type="entry name" value="MEMBRANE COMPONENT OF AMINO ACID ABC TRANSPORTER"/>
    <property type="match status" value="1"/>
</dbReference>
<feature type="transmembrane region" description="Helical" evidence="6">
    <location>
        <begin position="18"/>
        <end position="43"/>
    </location>
</feature>
<dbReference type="EMBL" id="AFGF01000085">
    <property type="protein sequence ID" value="EGO63832.1"/>
    <property type="molecule type" value="Genomic_DNA"/>
</dbReference>
<dbReference type="STRING" id="1009370.ALO_10699"/>
<evidence type="ECO:0000256" key="6">
    <source>
        <dbReference type="RuleBase" id="RU363032"/>
    </source>
</evidence>
<dbReference type="PROSITE" id="PS50928">
    <property type="entry name" value="ABC_TM1"/>
    <property type="match status" value="1"/>
</dbReference>
<reference evidence="8 9" key="1">
    <citation type="journal article" date="2011" name="EMBO J.">
        <title>Structural diversity of bacterial flagellar motors.</title>
        <authorList>
            <person name="Chen S."/>
            <person name="Beeby M."/>
            <person name="Murphy G.E."/>
            <person name="Leadbetter J.R."/>
            <person name="Hendrixson D.R."/>
            <person name="Briegel A."/>
            <person name="Li Z."/>
            <person name="Shi J."/>
            <person name="Tocheva E.I."/>
            <person name="Muller A."/>
            <person name="Dobro M.J."/>
            <person name="Jensen G.J."/>
        </authorList>
    </citation>
    <scope>NUCLEOTIDE SEQUENCE [LARGE SCALE GENOMIC DNA]</scope>
    <source>
        <strain evidence="8 9">DSM 6540</strain>
    </source>
</reference>
<evidence type="ECO:0000259" key="7">
    <source>
        <dbReference type="PROSITE" id="PS50928"/>
    </source>
</evidence>
<dbReference type="InterPro" id="IPR000515">
    <property type="entry name" value="MetI-like"/>
</dbReference>
<evidence type="ECO:0000313" key="8">
    <source>
        <dbReference type="EMBL" id="EGO63832.1"/>
    </source>
</evidence>
<dbReference type="SUPFAM" id="SSF161098">
    <property type="entry name" value="MetI-like"/>
    <property type="match status" value="1"/>
</dbReference>
<dbReference type="eggNOG" id="COG0765">
    <property type="taxonomic scope" value="Bacteria"/>
</dbReference>
<dbReference type="GO" id="GO:0006865">
    <property type="term" value="P:amino acid transport"/>
    <property type="evidence" value="ECO:0007669"/>
    <property type="project" value="UniProtKB-KW"/>
</dbReference>
<keyword evidence="5 6" id="KW-0472">Membrane</keyword>
<keyword evidence="2 6" id="KW-0812">Transmembrane</keyword>
<dbReference type="Pfam" id="PF00528">
    <property type="entry name" value="BPD_transp_1"/>
    <property type="match status" value="1"/>
</dbReference>
<evidence type="ECO:0000256" key="2">
    <source>
        <dbReference type="ARBA" id="ARBA00022692"/>
    </source>
</evidence>
<evidence type="ECO:0000313" key="9">
    <source>
        <dbReference type="Proteomes" id="UP000003240"/>
    </source>
</evidence>
<evidence type="ECO:0000256" key="5">
    <source>
        <dbReference type="ARBA" id="ARBA00023136"/>
    </source>
</evidence>
<feature type="domain" description="ABC transmembrane type-1" evidence="7">
    <location>
        <begin position="19"/>
        <end position="220"/>
    </location>
</feature>
<comment type="caution">
    <text evidence="8">The sequence shown here is derived from an EMBL/GenBank/DDBJ whole genome shotgun (WGS) entry which is preliminary data.</text>
</comment>
<comment type="similarity">
    <text evidence="6">Belongs to the binding-protein-dependent transport system permease family.</text>
</comment>
<comment type="subcellular location">
    <subcellularLocation>
        <location evidence="6">Cell membrane</location>
        <topology evidence="6">Multi-pass membrane protein</topology>
    </subcellularLocation>
    <subcellularLocation>
        <location evidence="1">Membrane</location>
        <topology evidence="1">Multi-pass membrane protein</topology>
    </subcellularLocation>
</comment>
<protein>
    <submittedName>
        <fullName evidence="8">Amino acid ABC transporter membrane protein</fullName>
    </submittedName>
</protein>
<keyword evidence="6" id="KW-0813">Transport</keyword>
<keyword evidence="3" id="KW-0029">Amino-acid transport</keyword>
<feature type="transmembrane region" description="Helical" evidence="6">
    <location>
        <begin position="102"/>
        <end position="120"/>
    </location>
</feature>
<dbReference type="InterPro" id="IPR035906">
    <property type="entry name" value="MetI-like_sf"/>
</dbReference>
<gene>
    <name evidence="8" type="ORF">ALO_10699</name>
</gene>
<dbReference type="AlphaFoldDB" id="F7NJ84"/>
<dbReference type="CDD" id="cd06261">
    <property type="entry name" value="TM_PBP2"/>
    <property type="match status" value="1"/>
</dbReference>
<proteinExistence type="inferred from homology"/>
<sequence>MIFEFQYVAASFKVAVRYIPVTLALSVIPLVIGIVLGTLIAIVRRFRVRFIGRAADMVIPVVKGIPLVLHIFIMNFLILKPFDALAKWYSWADIFRFMDKTYIGIIALAVYAVVIVSETMRSALLSVNDGQYEACYSVGLTKWQALRRVVLPQAFPFAVPVLCNNFIGLIKGSSIVYLITVVDVLNGALTSAQINYRFLEAYIAAALIYWAMCLLVEKFSDILEKYFKRYQFRLPESGWRREVL</sequence>
<keyword evidence="9" id="KW-1185">Reference proteome</keyword>
<evidence type="ECO:0000256" key="4">
    <source>
        <dbReference type="ARBA" id="ARBA00022989"/>
    </source>
</evidence>
<dbReference type="GO" id="GO:0055085">
    <property type="term" value="P:transmembrane transport"/>
    <property type="evidence" value="ECO:0007669"/>
    <property type="project" value="InterPro"/>
</dbReference>
<feature type="transmembrane region" description="Helical" evidence="6">
    <location>
        <begin position="201"/>
        <end position="219"/>
    </location>
</feature>
<dbReference type="OrthoDB" id="9787841at2"/>
<keyword evidence="4 6" id="KW-1133">Transmembrane helix</keyword>
<dbReference type="Gene3D" id="1.10.3720.10">
    <property type="entry name" value="MetI-like"/>
    <property type="match status" value="1"/>
</dbReference>
<organism evidence="8 9">
    <name type="scientific">Acetonema longum DSM 6540</name>
    <dbReference type="NCBI Taxonomy" id="1009370"/>
    <lineage>
        <taxon>Bacteria</taxon>
        <taxon>Bacillati</taxon>
        <taxon>Bacillota</taxon>
        <taxon>Negativicutes</taxon>
        <taxon>Acetonemataceae</taxon>
        <taxon>Acetonema</taxon>
    </lineage>
</organism>
<dbReference type="PANTHER" id="PTHR30614:SF0">
    <property type="entry name" value="L-CYSTINE TRANSPORT SYSTEM PERMEASE PROTEIN TCYL"/>
    <property type="match status" value="1"/>
</dbReference>
<dbReference type="InterPro" id="IPR043429">
    <property type="entry name" value="ArtM/GltK/GlnP/TcyL/YhdX-like"/>
</dbReference>
<name>F7NJ84_9FIRM</name>
<dbReference type="RefSeq" id="WP_004095353.1">
    <property type="nucleotide sequence ID" value="NZ_AFGF01000085.1"/>
</dbReference>
<dbReference type="GO" id="GO:0005886">
    <property type="term" value="C:plasma membrane"/>
    <property type="evidence" value="ECO:0007669"/>
    <property type="project" value="UniProtKB-SubCell"/>
</dbReference>
<evidence type="ECO:0000256" key="3">
    <source>
        <dbReference type="ARBA" id="ARBA00022970"/>
    </source>
</evidence>
<dbReference type="Proteomes" id="UP000003240">
    <property type="component" value="Unassembled WGS sequence"/>
</dbReference>
<feature type="transmembrane region" description="Helical" evidence="6">
    <location>
        <begin position="64"/>
        <end position="82"/>
    </location>
</feature>